<keyword evidence="13" id="KW-0472">Membrane</keyword>
<evidence type="ECO:0000256" key="6">
    <source>
        <dbReference type="ARBA" id="ARBA00055169"/>
    </source>
</evidence>
<dbReference type="Gene3D" id="3.40.250.10">
    <property type="entry name" value="Rhodanese-like domain"/>
    <property type="match status" value="1"/>
</dbReference>
<proteinExistence type="inferred from homology"/>
<dbReference type="CDD" id="cd00757">
    <property type="entry name" value="ThiF_MoeB_HesA_family"/>
    <property type="match status" value="1"/>
</dbReference>
<keyword evidence="4" id="KW-0067">ATP-binding</keyword>
<dbReference type="InterPro" id="IPR000594">
    <property type="entry name" value="ThiF_NAD_FAD-bd"/>
</dbReference>
<dbReference type="EMBL" id="LT838813">
    <property type="protein sequence ID" value="SMD46207.1"/>
    <property type="molecule type" value="Genomic_DNA"/>
</dbReference>
<dbReference type="AlphaFoldDB" id="A0A1W2HBH5"/>
<evidence type="ECO:0000256" key="3">
    <source>
        <dbReference type="ARBA" id="ARBA00022741"/>
    </source>
</evidence>
<dbReference type="GO" id="GO:0061605">
    <property type="term" value="F:molybdopterin-synthase adenylyltransferase activity"/>
    <property type="evidence" value="ECO:0007669"/>
    <property type="project" value="UniProtKB-EC"/>
</dbReference>
<evidence type="ECO:0000256" key="2">
    <source>
        <dbReference type="ARBA" id="ARBA00022679"/>
    </source>
</evidence>
<protein>
    <recommendedName>
        <fullName evidence="9">Molybdopterin-synthase adenylyltransferase</fullName>
        <ecNumber evidence="8">2.7.7.80</ecNumber>
    </recommendedName>
    <alternativeName>
        <fullName evidence="12">MoaD protein adenylase</fullName>
    </alternativeName>
    <alternativeName>
        <fullName evidence="10">Molybdopterin-converting factor subunit 1 adenylase</fullName>
    </alternativeName>
    <alternativeName>
        <fullName evidence="11">Sulfur carrier protein MoaD adenylyltransferase</fullName>
    </alternativeName>
</protein>
<name>A0A1W2HBH5_9BACT</name>
<evidence type="ECO:0000259" key="14">
    <source>
        <dbReference type="PROSITE" id="PS50206"/>
    </source>
</evidence>
<dbReference type="PANTHER" id="PTHR10953">
    <property type="entry name" value="UBIQUITIN-ACTIVATING ENZYME E1"/>
    <property type="match status" value="1"/>
</dbReference>
<dbReference type="InterPro" id="IPR045886">
    <property type="entry name" value="ThiF/MoeB/HesA"/>
</dbReference>
<accession>A0A1W2HBH5</accession>
<evidence type="ECO:0000256" key="9">
    <source>
        <dbReference type="ARBA" id="ARBA00073635"/>
    </source>
</evidence>
<dbReference type="GO" id="GO:0005524">
    <property type="term" value="F:ATP binding"/>
    <property type="evidence" value="ECO:0007669"/>
    <property type="project" value="UniProtKB-KW"/>
</dbReference>
<dbReference type="GO" id="GO:0008641">
    <property type="term" value="F:ubiquitin-like modifier activating enzyme activity"/>
    <property type="evidence" value="ECO:0007669"/>
    <property type="project" value="InterPro"/>
</dbReference>
<feature type="domain" description="Rhodanese" evidence="14">
    <location>
        <begin position="278"/>
        <end position="364"/>
    </location>
</feature>
<keyword evidence="13" id="KW-0812">Transmembrane</keyword>
<dbReference type="PANTHER" id="PTHR10953:SF102">
    <property type="entry name" value="ADENYLYLTRANSFERASE AND SULFURTRANSFERASE MOCS3"/>
    <property type="match status" value="1"/>
</dbReference>
<dbReference type="InterPro" id="IPR001763">
    <property type="entry name" value="Rhodanese-like_dom"/>
</dbReference>
<comment type="similarity">
    <text evidence="1">Belongs to the HesA/MoeB/ThiF family.</text>
</comment>
<evidence type="ECO:0000313" key="16">
    <source>
        <dbReference type="Proteomes" id="UP000192333"/>
    </source>
</evidence>
<dbReference type="InterPro" id="IPR035985">
    <property type="entry name" value="Ubiquitin-activating_enz"/>
</dbReference>
<dbReference type="GO" id="GO:0005829">
    <property type="term" value="C:cytosol"/>
    <property type="evidence" value="ECO:0007669"/>
    <property type="project" value="TreeGrafter"/>
</dbReference>
<evidence type="ECO:0000256" key="8">
    <source>
        <dbReference type="ARBA" id="ARBA00066884"/>
    </source>
</evidence>
<evidence type="ECO:0000256" key="7">
    <source>
        <dbReference type="ARBA" id="ARBA00063809"/>
    </source>
</evidence>
<gene>
    <name evidence="15" type="ORF">SAMN00777080_4888</name>
</gene>
<dbReference type="SUPFAM" id="SSF69572">
    <property type="entry name" value="Activating enzymes of the ubiquitin-like proteins"/>
    <property type="match status" value="1"/>
</dbReference>
<evidence type="ECO:0000256" key="13">
    <source>
        <dbReference type="SAM" id="Phobius"/>
    </source>
</evidence>
<dbReference type="SUPFAM" id="SSF52821">
    <property type="entry name" value="Rhodanese/Cell cycle control phosphatase"/>
    <property type="match status" value="1"/>
</dbReference>
<keyword evidence="3" id="KW-0547">Nucleotide-binding</keyword>
<dbReference type="EC" id="2.7.7.80" evidence="8"/>
<organism evidence="15 16">
    <name type="scientific">Aquiflexum balticum DSM 16537</name>
    <dbReference type="NCBI Taxonomy" id="758820"/>
    <lineage>
        <taxon>Bacteria</taxon>
        <taxon>Pseudomonadati</taxon>
        <taxon>Bacteroidota</taxon>
        <taxon>Cytophagia</taxon>
        <taxon>Cytophagales</taxon>
        <taxon>Cyclobacteriaceae</taxon>
        <taxon>Aquiflexum</taxon>
    </lineage>
</organism>
<keyword evidence="15" id="KW-0548">Nucleotidyltransferase</keyword>
<evidence type="ECO:0000256" key="11">
    <source>
        <dbReference type="ARBA" id="ARBA00075328"/>
    </source>
</evidence>
<dbReference type="Pfam" id="PF00899">
    <property type="entry name" value="ThiF"/>
    <property type="match status" value="1"/>
</dbReference>
<evidence type="ECO:0000256" key="10">
    <source>
        <dbReference type="ARBA" id="ARBA00075110"/>
    </source>
</evidence>
<reference evidence="16" key="1">
    <citation type="submission" date="2017-04" db="EMBL/GenBank/DDBJ databases">
        <authorList>
            <person name="Varghese N."/>
            <person name="Submissions S."/>
        </authorList>
    </citation>
    <scope>NUCLEOTIDE SEQUENCE [LARGE SCALE GENOMIC DNA]</scope>
    <source>
        <strain evidence="16">DSM 16537</strain>
    </source>
</reference>
<feature type="transmembrane region" description="Helical" evidence="13">
    <location>
        <begin position="28"/>
        <end position="55"/>
    </location>
</feature>
<dbReference type="GO" id="GO:0008146">
    <property type="term" value="F:sulfotransferase activity"/>
    <property type="evidence" value="ECO:0007669"/>
    <property type="project" value="TreeGrafter"/>
</dbReference>
<evidence type="ECO:0000256" key="12">
    <source>
        <dbReference type="ARBA" id="ARBA00078531"/>
    </source>
</evidence>
<sequence>MIMDRFARQNVLPGFGKEAQVKLKKSKILVIGAGGLGCPALLYLAAAGVGTVGIMDGDTVSLSNLNRQILFGESDLGLNKAETAAHYLKSKYSDIQIDCIPEFITTENAANIISKYDLILDGSDNFPTRYLVNDACVLLKKPFVFGAIYQNQGQVSILNAADSYSINYRDLFPDPPTAYEIPNCNETGVLGVLPGIIGTIQAAEAIKYVTGYGRSLIDKMLFYNLLDHQSYEVALSKNPEAHQSTPKTIAQFKEIDYAVVCGNGDSISWSDAFALLKKFPDGKLIDVREKDEAPRLKNIDHISVPVSGIEEIPGILRPIDPLLLFCQSGIRSLNAVKILENAFPGKKIHSISGGIEAMDSPINKKDHGN</sequence>
<dbReference type="FunFam" id="3.40.50.720:FF:000033">
    <property type="entry name" value="Adenylyltransferase and sulfurtransferase MOCS3"/>
    <property type="match status" value="1"/>
</dbReference>
<evidence type="ECO:0000256" key="5">
    <source>
        <dbReference type="ARBA" id="ARBA00052218"/>
    </source>
</evidence>
<evidence type="ECO:0000313" key="15">
    <source>
        <dbReference type="EMBL" id="SMD46207.1"/>
    </source>
</evidence>
<keyword evidence="16" id="KW-1185">Reference proteome</keyword>
<evidence type="ECO:0000256" key="4">
    <source>
        <dbReference type="ARBA" id="ARBA00022840"/>
    </source>
</evidence>
<dbReference type="Gene3D" id="3.40.50.720">
    <property type="entry name" value="NAD(P)-binding Rossmann-like Domain"/>
    <property type="match status" value="1"/>
</dbReference>
<dbReference type="PROSITE" id="PS50206">
    <property type="entry name" value="RHODANESE_3"/>
    <property type="match status" value="1"/>
</dbReference>
<dbReference type="CDD" id="cd00158">
    <property type="entry name" value="RHOD"/>
    <property type="match status" value="1"/>
</dbReference>
<dbReference type="Proteomes" id="UP000192333">
    <property type="component" value="Chromosome I"/>
</dbReference>
<dbReference type="STRING" id="758820.SAMN00777080_4888"/>
<keyword evidence="2 15" id="KW-0808">Transferase</keyword>
<comment type="subunit">
    <text evidence="7">Homodimer. Forms a stable heterotetrameric complex of 2 MoeB and 2 MoaD during adenylation of MoaD.</text>
</comment>
<evidence type="ECO:0000256" key="1">
    <source>
        <dbReference type="ARBA" id="ARBA00009919"/>
    </source>
</evidence>
<dbReference type="InterPro" id="IPR036873">
    <property type="entry name" value="Rhodanese-like_dom_sf"/>
</dbReference>
<comment type="function">
    <text evidence="6">Catalyzes the adenylation by ATP of the carboxyl group of the C-terminal glycine of sulfur carrier protein MoaD.</text>
</comment>
<dbReference type="GO" id="GO:0004792">
    <property type="term" value="F:thiosulfate-cyanide sulfurtransferase activity"/>
    <property type="evidence" value="ECO:0007669"/>
    <property type="project" value="TreeGrafter"/>
</dbReference>
<comment type="catalytic activity">
    <reaction evidence="5">
        <text>[molybdopterin-synthase sulfur-carrier protein]-C-terminal Gly-Gly + ATP + H(+) = [molybdopterin-synthase sulfur-carrier protein]-C-terminal Gly-Gly-AMP + diphosphate</text>
        <dbReference type="Rhea" id="RHEA:43616"/>
        <dbReference type="Rhea" id="RHEA-COMP:12159"/>
        <dbReference type="Rhea" id="RHEA-COMP:12202"/>
        <dbReference type="ChEBI" id="CHEBI:15378"/>
        <dbReference type="ChEBI" id="CHEBI:30616"/>
        <dbReference type="ChEBI" id="CHEBI:33019"/>
        <dbReference type="ChEBI" id="CHEBI:90618"/>
        <dbReference type="ChEBI" id="CHEBI:90778"/>
        <dbReference type="EC" id="2.7.7.80"/>
    </reaction>
</comment>
<keyword evidence="13" id="KW-1133">Transmembrane helix</keyword>